<evidence type="ECO:0000313" key="9">
    <source>
        <dbReference type="Proteomes" id="UP000702952"/>
    </source>
</evidence>
<evidence type="ECO:0000256" key="4">
    <source>
        <dbReference type="RuleBase" id="RU003744"/>
    </source>
</evidence>
<dbReference type="InterPro" id="IPR001320">
    <property type="entry name" value="Iontro_rcpt_C"/>
</dbReference>
<gene>
    <name evidence="8" type="ORF">G6M46_14055</name>
</gene>
<dbReference type="Gene3D" id="3.40.190.10">
    <property type="entry name" value="Periplasmic binding protein-like II"/>
    <property type="match status" value="2"/>
</dbReference>
<proteinExistence type="inferred from homology"/>
<evidence type="ECO:0000256" key="2">
    <source>
        <dbReference type="ARBA" id="ARBA00010333"/>
    </source>
</evidence>
<evidence type="ECO:0000256" key="3">
    <source>
        <dbReference type="ARBA" id="ARBA00022729"/>
    </source>
</evidence>
<feature type="chain" id="PRO_5041468777" evidence="5">
    <location>
        <begin position="22"/>
        <end position="259"/>
    </location>
</feature>
<dbReference type="InterPro" id="IPR001638">
    <property type="entry name" value="Solute-binding_3/MltF_N"/>
</dbReference>
<organism evidence="8 9">
    <name type="scientific">Agrobacterium tumefaciens</name>
    <dbReference type="NCBI Taxonomy" id="358"/>
    <lineage>
        <taxon>Bacteria</taxon>
        <taxon>Pseudomonadati</taxon>
        <taxon>Pseudomonadota</taxon>
        <taxon>Alphaproteobacteria</taxon>
        <taxon>Hyphomicrobiales</taxon>
        <taxon>Rhizobiaceae</taxon>
        <taxon>Rhizobium/Agrobacterium group</taxon>
        <taxon>Agrobacterium</taxon>
        <taxon>Agrobacterium tumefaciens complex</taxon>
    </lineage>
</organism>
<dbReference type="EMBL" id="JAAMAY010000024">
    <property type="protein sequence ID" value="NTC29275.1"/>
    <property type="molecule type" value="Genomic_DNA"/>
</dbReference>
<dbReference type="PANTHER" id="PTHR35936">
    <property type="entry name" value="MEMBRANE-BOUND LYTIC MUREIN TRANSGLYCOSYLASE F"/>
    <property type="match status" value="1"/>
</dbReference>
<dbReference type="RefSeq" id="WP_065658809.1">
    <property type="nucleotide sequence ID" value="NZ_CP123840.1"/>
</dbReference>
<accession>A0AA44J8T5</accession>
<dbReference type="SUPFAM" id="SSF53850">
    <property type="entry name" value="Periplasmic binding protein-like II"/>
    <property type="match status" value="1"/>
</dbReference>
<evidence type="ECO:0000259" key="7">
    <source>
        <dbReference type="SMART" id="SM00079"/>
    </source>
</evidence>
<sequence>MRKISSTVASIALLFSTTAFAADFNVASNVGNVPFEFEDASGKVVGFEVDLIDLVAKHLGKTVDYTQMPFNSLFAAVQSGRANIAIGSITITKKRLESVSFSQPYYDADQCVTAATAGGIKNLDGLKGKDVAVITGSTGEIWATANSQKVGFSEVRRYDGNNDPMLDIATGRISAYIHDCPQDKYYIKDKPQYTIIDTISTSEQFGLMFTKNSPLLKDVNDAITELKKTGEIDKLHQKWFGAAADPKSSTVTVQVIPSL</sequence>
<comment type="similarity">
    <text evidence="2 4">Belongs to the bacterial solute-binding protein 3 family.</text>
</comment>
<protein>
    <submittedName>
        <fullName evidence="8">Transporter substrate-binding domain-containing protein</fullName>
    </submittedName>
</protein>
<dbReference type="Pfam" id="PF00497">
    <property type="entry name" value="SBP_bac_3"/>
    <property type="match status" value="1"/>
</dbReference>
<feature type="signal peptide" evidence="5">
    <location>
        <begin position="1"/>
        <end position="21"/>
    </location>
</feature>
<dbReference type="GO" id="GO:0042597">
    <property type="term" value="C:periplasmic space"/>
    <property type="evidence" value="ECO:0007669"/>
    <property type="project" value="UniProtKB-SubCell"/>
</dbReference>
<dbReference type="PROSITE" id="PS01039">
    <property type="entry name" value="SBP_BACTERIAL_3"/>
    <property type="match status" value="1"/>
</dbReference>
<keyword evidence="3 5" id="KW-0732">Signal</keyword>
<dbReference type="SMART" id="SM00079">
    <property type="entry name" value="PBPe"/>
    <property type="match status" value="1"/>
</dbReference>
<dbReference type="InterPro" id="IPR018313">
    <property type="entry name" value="SBP_3_CS"/>
</dbReference>
<dbReference type="GO" id="GO:0015276">
    <property type="term" value="F:ligand-gated monoatomic ion channel activity"/>
    <property type="evidence" value="ECO:0007669"/>
    <property type="project" value="InterPro"/>
</dbReference>
<feature type="domain" description="Ionotropic glutamate receptor C-terminal" evidence="7">
    <location>
        <begin position="23"/>
        <end position="242"/>
    </location>
</feature>
<evidence type="ECO:0000256" key="5">
    <source>
        <dbReference type="SAM" id="SignalP"/>
    </source>
</evidence>
<reference evidence="8" key="1">
    <citation type="journal article" date="2020" name="Science">
        <title>Unexpected conservation and global transmission of agrobacterial virulence plasmids.</title>
        <authorList>
            <person name="Weisberg A.J."/>
            <person name="Davis E.W. 2nd"/>
            <person name="Tabima J."/>
            <person name="Belcher M.S."/>
            <person name="Miller M."/>
            <person name="Kuo C.H."/>
            <person name="Loper J.E."/>
            <person name="Grunwald N.J."/>
            <person name="Putnam M.L."/>
            <person name="Chang J.H."/>
        </authorList>
    </citation>
    <scope>NUCLEOTIDE SEQUENCE</scope>
    <source>
        <strain evidence="8">17-1853-1a</strain>
    </source>
</reference>
<feature type="domain" description="Solute-binding protein family 3/N-terminal" evidence="6">
    <location>
        <begin position="23"/>
        <end position="243"/>
    </location>
</feature>
<evidence type="ECO:0000256" key="1">
    <source>
        <dbReference type="ARBA" id="ARBA00004418"/>
    </source>
</evidence>
<comment type="subcellular location">
    <subcellularLocation>
        <location evidence="1">Periplasm</location>
    </subcellularLocation>
</comment>
<dbReference type="PANTHER" id="PTHR35936:SF17">
    <property type="entry name" value="ARGININE-BINDING EXTRACELLULAR PROTEIN ARTP"/>
    <property type="match status" value="1"/>
</dbReference>
<dbReference type="AlphaFoldDB" id="A0AA44J8T5"/>
<comment type="caution">
    <text evidence="8">The sequence shown here is derived from an EMBL/GenBank/DDBJ whole genome shotgun (WGS) entry which is preliminary data.</text>
</comment>
<evidence type="ECO:0000259" key="6">
    <source>
        <dbReference type="SMART" id="SM00062"/>
    </source>
</evidence>
<evidence type="ECO:0000313" key="8">
    <source>
        <dbReference type="EMBL" id="NTC29275.1"/>
    </source>
</evidence>
<dbReference type="SMART" id="SM00062">
    <property type="entry name" value="PBPb"/>
    <property type="match status" value="1"/>
</dbReference>
<name>A0AA44J8T5_AGRTU</name>
<dbReference type="GO" id="GO:0016020">
    <property type="term" value="C:membrane"/>
    <property type="evidence" value="ECO:0007669"/>
    <property type="project" value="InterPro"/>
</dbReference>
<dbReference type="Proteomes" id="UP000702952">
    <property type="component" value="Unassembled WGS sequence"/>
</dbReference>